<reference evidence="7 8" key="1">
    <citation type="submission" date="2019-11" db="EMBL/GenBank/DDBJ databases">
        <authorList>
            <person name="Zhang J."/>
            <person name="Sun C."/>
        </authorList>
    </citation>
    <scope>NUCLEOTIDE SEQUENCE [LARGE SCALE GENOMIC DNA]</scope>
    <source>
        <strain evidence="8">sp2</strain>
    </source>
</reference>
<gene>
    <name evidence="7" type="ORF">GM160_09390</name>
</gene>
<accession>A0A6I6D059</accession>
<keyword evidence="8" id="KW-1185">Reference proteome</keyword>
<dbReference type="GO" id="GO:0042254">
    <property type="term" value="P:ribosome biogenesis"/>
    <property type="evidence" value="ECO:0007669"/>
    <property type="project" value="UniProtKB-KW"/>
</dbReference>
<dbReference type="PANTHER" id="PTHR38099:SF1">
    <property type="entry name" value="LARGE RIBOSOMAL RNA SUBUNIT ACCUMULATION PROTEIN YCED"/>
    <property type="match status" value="1"/>
</dbReference>
<dbReference type="Proteomes" id="UP000427716">
    <property type="component" value="Chromosome"/>
</dbReference>
<dbReference type="RefSeq" id="WP_156574773.1">
    <property type="nucleotide sequence ID" value="NZ_CP046415.1"/>
</dbReference>
<protein>
    <recommendedName>
        <fullName evidence="3">Large ribosomal RNA subunit accumulation protein YceD</fullName>
    </recommendedName>
    <alternativeName>
        <fullName evidence="5">23S rRNA accumulation protein YceD</fullName>
    </alternativeName>
</protein>
<evidence type="ECO:0000256" key="1">
    <source>
        <dbReference type="ARBA" id="ARBA00002868"/>
    </source>
</evidence>
<dbReference type="InterPro" id="IPR039255">
    <property type="entry name" value="YceD_bac"/>
</dbReference>
<keyword evidence="4" id="KW-0690">Ribosome biogenesis</keyword>
<name>A0A6I6D059_9GAMM</name>
<organism evidence="7 8">
    <name type="scientific">Guyparkeria halophila</name>
    <dbReference type="NCBI Taxonomy" id="47960"/>
    <lineage>
        <taxon>Bacteria</taxon>
        <taxon>Pseudomonadati</taxon>
        <taxon>Pseudomonadota</taxon>
        <taxon>Gammaproteobacteria</taxon>
        <taxon>Chromatiales</taxon>
        <taxon>Thioalkalibacteraceae</taxon>
        <taxon>Guyparkeria</taxon>
    </lineage>
</organism>
<dbReference type="AlphaFoldDB" id="A0A6I6D059"/>
<dbReference type="PANTHER" id="PTHR38099">
    <property type="entry name" value="LARGE RIBOSOMAL RNA SUBUNIT ACCUMULATION PROTEIN YCED"/>
    <property type="match status" value="1"/>
</dbReference>
<evidence type="ECO:0000256" key="3">
    <source>
        <dbReference type="ARBA" id="ARBA00015716"/>
    </source>
</evidence>
<evidence type="ECO:0000256" key="6">
    <source>
        <dbReference type="SAM" id="MobiDB-lite"/>
    </source>
</evidence>
<evidence type="ECO:0000256" key="4">
    <source>
        <dbReference type="ARBA" id="ARBA00022517"/>
    </source>
</evidence>
<evidence type="ECO:0000313" key="8">
    <source>
        <dbReference type="Proteomes" id="UP000427716"/>
    </source>
</evidence>
<dbReference type="InterPro" id="IPR003772">
    <property type="entry name" value="YceD"/>
</dbReference>
<dbReference type="EMBL" id="CP046415">
    <property type="protein sequence ID" value="QGT79080.1"/>
    <property type="molecule type" value="Genomic_DNA"/>
</dbReference>
<evidence type="ECO:0000313" key="7">
    <source>
        <dbReference type="EMBL" id="QGT79080.1"/>
    </source>
</evidence>
<sequence length="188" mass="20194">MSIDDSQTDAKQLSVPLDVRAACRSGDERVGEVPIAALPRCRDLAPEAGRLAYRLRFFEGQGVHPLAAELSIEASLALECARCRETVVQPVASTSRLSFVFSEEQAEHVETDAEPVILGREGRVKVLDLIQDELLMAVPLMPVHDTPCGPISSDRPYESGQLAEPAEDEGDNPFAALAALKKGSGGKD</sequence>
<comment type="similarity">
    <text evidence="2">Belongs to the DUF177 domain family.</text>
</comment>
<dbReference type="KEGG" id="ghl:GM160_09390"/>
<proteinExistence type="inferred from homology"/>
<evidence type="ECO:0000256" key="2">
    <source>
        <dbReference type="ARBA" id="ARBA00010740"/>
    </source>
</evidence>
<dbReference type="Pfam" id="PF02620">
    <property type="entry name" value="YceD"/>
    <property type="match status" value="1"/>
</dbReference>
<comment type="function">
    <text evidence="1">Plays a role in synthesis, processing and/or stability of 23S rRNA.</text>
</comment>
<feature type="region of interest" description="Disordered" evidence="6">
    <location>
        <begin position="147"/>
        <end position="173"/>
    </location>
</feature>
<evidence type="ECO:0000256" key="5">
    <source>
        <dbReference type="ARBA" id="ARBA00031841"/>
    </source>
</evidence>
<dbReference type="GO" id="GO:0005829">
    <property type="term" value="C:cytosol"/>
    <property type="evidence" value="ECO:0007669"/>
    <property type="project" value="TreeGrafter"/>
</dbReference>